<keyword evidence="4" id="KW-0832">Ubl conjugation</keyword>
<evidence type="ECO:0000256" key="4">
    <source>
        <dbReference type="ARBA" id="ARBA00022843"/>
    </source>
</evidence>
<reference evidence="11" key="1">
    <citation type="submission" date="2017-02" db="UniProtKB">
        <authorList>
            <consortium name="WormBaseParasite"/>
        </authorList>
    </citation>
    <scope>IDENTIFICATION</scope>
</reference>
<evidence type="ECO:0000256" key="3">
    <source>
        <dbReference type="ARBA" id="ARBA00022553"/>
    </source>
</evidence>
<evidence type="ECO:0000313" key="10">
    <source>
        <dbReference type="Proteomes" id="UP000274429"/>
    </source>
</evidence>
<feature type="compositionally biased region" description="Basic and acidic residues" evidence="7">
    <location>
        <begin position="234"/>
        <end position="252"/>
    </location>
</feature>
<evidence type="ECO:0000256" key="5">
    <source>
        <dbReference type="ARBA" id="ARBA00023242"/>
    </source>
</evidence>
<dbReference type="AlphaFoldDB" id="A0A0R3WPI1"/>
<proteinExistence type="predicted"/>
<dbReference type="STRING" id="6205.A0A0R3WPI1"/>
<feature type="region of interest" description="Disordered" evidence="7">
    <location>
        <begin position="791"/>
        <end position="816"/>
    </location>
</feature>
<dbReference type="OrthoDB" id="6288785at2759"/>
<dbReference type="PANTHER" id="PTHR21603">
    <property type="entry name" value="ANTIGEN KI-67-LIKE PROTEIN"/>
    <property type="match status" value="1"/>
</dbReference>
<keyword evidence="5" id="KW-0539">Nucleus</keyword>
<evidence type="ECO:0000259" key="8">
    <source>
        <dbReference type="Pfam" id="PF15276"/>
    </source>
</evidence>
<dbReference type="Proteomes" id="UP000274429">
    <property type="component" value="Unassembled WGS sequence"/>
</dbReference>
<accession>A0A0R3WPI1</accession>
<feature type="region of interest" description="Disordered" evidence="7">
    <location>
        <begin position="1"/>
        <end position="118"/>
    </location>
</feature>
<feature type="compositionally biased region" description="Low complexity" evidence="7">
    <location>
        <begin position="451"/>
        <end position="483"/>
    </location>
</feature>
<feature type="region of interest" description="Disordered" evidence="7">
    <location>
        <begin position="689"/>
        <end position="718"/>
    </location>
</feature>
<feature type="compositionally biased region" description="Basic residues" evidence="7">
    <location>
        <begin position="1088"/>
        <end position="1104"/>
    </location>
</feature>
<evidence type="ECO:0000313" key="11">
    <source>
        <dbReference type="WBParaSite" id="TTAC_0000267101-mRNA-1"/>
    </source>
</evidence>
<dbReference type="GO" id="GO:0007088">
    <property type="term" value="P:regulation of mitotic nuclear division"/>
    <property type="evidence" value="ECO:0007669"/>
    <property type="project" value="TreeGrafter"/>
</dbReference>
<feature type="compositionally biased region" description="Low complexity" evidence="7">
    <location>
        <begin position="521"/>
        <end position="546"/>
    </location>
</feature>
<evidence type="ECO:0000313" key="9">
    <source>
        <dbReference type="EMBL" id="VDM20786.1"/>
    </source>
</evidence>
<feature type="compositionally biased region" description="Polar residues" evidence="7">
    <location>
        <begin position="1236"/>
        <end position="1254"/>
    </location>
</feature>
<keyword evidence="10" id="KW-1185">Reference proteome</keyword>
<feature type="compositionally biased region" description="Polar residues" evidence="7">
    <location>
        <begin position="484"/>
        <end position="493"/>
    </location>
</feature>
<feature type="region of interest" description="Disordered" evidence="7">
    <location>
        <begin position="1214"/>
        <end position="1263"/>
    </location>
</feature>
<feature type="region of interest" description="Disordered" evidence="7">
    <location>
        <begin position="1135"/>
        <end position="1161"/>
    </location>
</feature>
<protein>
    <submittedName>
        <fullName evidence="11">PP1-binding domain-containing protein</fullName>
    </submittedName>
</protein>
<dbReference type="EMBL" id="UYWX01001338">
    <property type="protein sequence ID" value="VDM20786.1"/>
    <property type="molecule type" value="Genomic_DNA"/>
</dbReference>
<evidence type="ECO:0000256" key="2">
    <source>
        <dbReference type="ARBA" id="ARBA00022499"/>
    </source>
</evidence>
<feature type="region of interest" description="Disordered" evidence="7">
    <location>
        <begin position="231"/>
        <end position="287"/>
    </location>
</feature>
<keyword evidence="2" id="KW-1017">Isopeptide bond</keyword>
<dbReference type="InterPro" id="IPR029334">
    <property type="entry name" value="PP1-bd"/>
</dbReference>
<evidence type="ECO:0000256" key="7">
    <source>
        <dbReference type="SAM" id="MobiDB-lite"/>
    </source>
</evidence>
<evidence type="ECO:0000256" key="1">
    <source>
        <dbReference type="ARBA" id="ARBA00004123"/>
    </source>
</evidence>
<evidence type="ECO:0000256" key="6">
    <source>
        <dbReference type="ARBA" id="ARBA00023306"/>
    </source>
</evidence>
<keyword evidence="6" id="KW-0131">Cell cycle</keyword>
<sequence length="1263" mass="136051">MVANSPRCISGVSSFPRVMSVSPKPSPLPTARVKTPTLSSQRRGLSTKERYGPTPSRPEAKAPAVSVERHPVKRPSSKCGAFSNPIGKRGKANEIPTTSMSPNLRGLRRSTSKEMSQTNNSSYYSLNINRTGELDLFDLSSKSPHASPTLLLSEQSSNIIRKVNFSDARDVTPCKNTPSSAVSQHSVSNKRKVYRNSLVRRGSSGRALSLNSTVAKEELLFSSASPKPAVFDQDVEKSQKRASENDLQEAHTAKKGVQFGPSLRPEQFDSRLPASTPVRRGELPPRSSIKRTCTSIVKHRRSTSMPPSLKEGGNISSKLFTPQNISAGLRTKSNLRALSRSLMDSFIDDSTAALKSLATGNLNDSAFNQFYIGKRKVAVSPVSSPEFLNEENGRSSKSKSAAKRVSNIDIDRGWISHDTPPLPSLRRTSRSAGSVDTVSSERREFAKFSRRTSSCASRSRNAEDSQASLSVASAAVSSRVKQSTTGNTLSNSPKESHLEDMGTLDVSSPGRRPVVGSVDGLTLQSPSRLSSTRTPVRVSRTVSSPSLPEPQEIVGVPIFSFVFSSVPPRIDPLTDASRVEELSGVSGIFELTKTSNSVFSPTLTGLEKPSKAALSDSSVTPNIRYLLRSPKSASSSRLSAVRKFAITSNTGPASDLIPAGNQTHSSECFLSPRLLNAQKLIETPMVQDLQEQSDTVEPVLPSRTSEVPRSVKKPKLQTSPRLSGVCKLVKTSKRVRSPRLSDVQRLLQTPVVKASPRLSGVPTLMETPEFAQPFKLSGVRTPLKTPKLQASSRLSGVRKSLKTPKSVSSPRLSGVRRCVKTPGVQASPRLSGLRKSVRTSMHVYSPELSGIAELITTPKSPPSRTVSGLEEIARAPGGKTPPEIQQMDRLINVSGSPSSGLHGLQDLIQTSNASSLKSARLKRSTVTHLPSPQKRRRLQKLKNVNSSLALSVRQTRSRAKAAIVMSSKSNAVVAVNSGEESDEIRKTRLRKQTIFVAPTKRGVSSAPKGRRKQLSTIAESLSPQISKPVQQESVNLKGIRAAKSKSTKGVNSKSSPQQSVLCCSGPLSDLLDDGIKGGATKVISMNAKSRKVGNRRAASSRRGKSSSSPLLFSTVQERDLRTLESRKAAIVSALSRRRQASTRKLPTPQRATVRKRKGTAPRGLKAISLEQKGKAGAKKKVQFPDSEILKVVGEASPLIEGVIVDGALTAVARRKRATPSKIVKPQSGVRGRTRQKSVVNNSAKQGGVVPSNSKSLRRGRAKK</sequence>
<comment type="subcellular location">
    <subcellularLocation>
        <location evidence="1">Nucleus</location>
    </subcellularLocation>
</comment>
<reference evidence="9 10" key="2">
    <citation type="submission" date="2018-11" db="EMBL/GenBank/DDBJ databases">
        <authorList>
            <consortium name="Pathogen Informatics"/>
        </authorList>
    </citation>
    <scope>NUCLEOTIDE SEQUENCE [LARGE SCALE GENOMIC DNA]</scope>
</reference>
<dbReference type="Pfam" id="PF15276">
    <property type="entry name" value="PP1_bind"/>
    <property type="match status" value="1"/>
</dbReference>
<dbReference type="GO" id="GO:0005634">
    <property type="term" value="C:nucleus"/>
    <property type="evidence" value="ECO:0007669"/>
    <property type="project" value="UniProtKB-SubCell"/>
</dbReference>
<name>A0A0R3WPI1_HYDTA</name>
<gene>
    <name evidence="9" type="ORF">TTAC_LOCUS2656</name>
</gene>
<dbReference type="GO" id="GO:0005694">
    <property type="term" value="C:chromosome"/>
    <property type="evidence" value="ECO:0007669"/>
    <property type="project" value="TreeGrafter"/>
</dbReference>
<dbReference type="WBParaSite" id="TTAC_0000267101-mRNA-1">
    <property type="protein sequence ID" value="TTAC_0000267101-mRNA-1"/>
    <property type="gene ID" value="TTAC_0000267101"/>
</dbReference>
<organism evidence="11">
    <name type="scientific">Hydatigena taeniaeformis</name>
    <name type="common">Feline tapeworm</name>
    <name type="synonym">Taenia taeniaeformis</name>
    <dbReference type="NCBI Taxonomy" id="6205"/>
    <lineage>
        <taxon>Eukaryota</taxon>
        <taxon>Metazoa</taxon>
        <taxon>Spiralia</taxon>
        <taxon>Lophotrochozoa</taxon>
        <taxon>Platyhelminthes</taxon>
        <taxon>Cestoda</taxon>
        <taxon>Eucestoda</taxon>
        <taxon>Cyclophyllidea</taxon>
        <taxon>Taeniidae</taxon>
        <taxon>Hydatigera</taxon>
    </lineage>
</organism>
<keyword evidence="3" id="KW-0597">Phosphoprotein</keyword>
<dbReference type="PANTHER" id="PTHR21603:SF18">
    <property type="entry name" value="ANTIGEN KI-67-LIKE PROTEIN"/>
    <property type="match status" value="1"/>
</dbReference>
<feature type="region of interest" description="Disordered" evidence="7">
    <location>
        <begin position="298"/>
        <end position="317"/>
    </location>
</feature>
<dbReference type="GO" id="GO:0051983">
    <property type="term" value="P:regulation of chromosome segregation"/>
    <property type="evidence" value="ECO:0007669"/>
    <property type="project" value="TreeGrafter"/>
</dbReference>
<feature type="region of interest" description="Disordered" evidence="7">
    <location>
        <begin position="384"/>
        <end position="546"/>
    </location>
</feature>
<feature type="region of interest" description="Disordered" evidence="7">
    <location>
        <begin position="1086"/>
        <end position="1112"/>
    </location>
</feature>
<feature type="domain" description="PP1-binding" evidence="8">
    <location>
        <begin position="254"/>
        <end position="291"/>
    </location>
</feature>